<dbReference type="EMBL" id="VUKA01000001">
    <property type="protein sequence ID" value="KAA2214541.1"/>
    <property type="molecule type" value="Genomic_DNA"/>
</dbReference>
<organism evidence="2 3">
    <name type="scientific">Teichococcus oryzae</name>
    <dbReference type="NCBI Taxonomy" id="1608942"/>
    <lineage>
        <taxon>Bacteria</taxon>
        <taxon>Pseudomonadati</taxon>
        <taxon>Pseudomonadota</taxon>
        <taxon>Alphaproteobacteria</taxon>
        <taxon>Acetobacterales</taxon>
        <taxon>Roseomonadaceae</taxon>
        <taxon>Roseomonas</taxon>
    </lineage>
</organism>
<dbReference type="InterPro" id="IPR002634">
    <property type="entry name" value="BolA"/>
</dbReference>
<dbReference type="GO" id="GO:0016226">
    <property type="term" value="P:iron-sulfur cluster assembly"/>
    <property type="evidence" value="ECO:0007669"/>
    <property type="project" value="TreeGrafter"/>
</dbReference>
<dbReference type="Pfam" id="PF01722">
    <property type="entry name" value="BolA"/>
    <property type="match status" value="1"/>
</dbReference>
<proteinExistence type="inferred from homology"/>
<dbReference type="PIRSF" id="PIRSF003113">
    <property type="entry name" value="BolA"/>
    <property type="match status" value="1"/>
</dbReference>
<keyword evidence="3" id="KW-1185">Reference proteome</keyword>
<dbReference type="InterPro" id="IPR036065">
    <property type="entry name" value="BolA-like_sf"/>
</dbReference>
<dbReference type="Gene3D" id="3.30.300.90">
    <property type="entry name" value="BolA-like"/>
    <property type="match status" value="1"/>
</dbReference>
<name>A0A5B2TJ82_9PROT</name>
<dbReference type="Proteomes" id="UP000322110">
    <property type="component" value="Unassembled WGS sequence"/>
</dbReference>
<gene>
    <name evidence="2" type="ORF">F0Q34_02175</name>
</gene>
<evidence type="ECO:0000313" key="2">
    <source>
        <dbReference type="EMBL" id="KAA2214541.1"/>
    </source>
</evidence>
<dbReference type="PANTHER" id="PTHR46230">
    <property type="match status" value="1"/>
</dbReference>
<comment type="similarity">
    <text evidence="1">Belongs to the BolA/IbaG family.</text>
</comment>
<reference evidence="2 3" key="1">
    <citation type="journal article" date="2015" name="Int. J. Syst. Evol. Microbiol.">
        <title>Roseomonas oryzae sp. nov., isolated from paddy rhizosphere soil.</title>
        <authorList>
            <person name="Ramaprasad E.V."/>
            <person name="Sasikala Ch."/>
            <person name="Ramana Ch.V."/>
        </authorList>
    </citation>
    <scope>NUCLEOTIDE SEQUENCE [LARGE SCALE GENOMIC DNA]</scope>
    <source>
        <strain evidence="2 3">KCTC 42542</strain>
    </source>
</reference>
<sequence length="98" mass="10157">MSKRADRIRNTLLSTFAPAEVEVIDDSHHHAGHAGARPGGETHYTVRVVSPAFAGQSRVARSRAVHEALAPEFSGGLHALSLRLLTPAEAGGAAPGAS</sequence>
<dbReference type="SUPFAM" id="SSF82657">
    <property type="entry name" value="BolA-like"/>
    <property type="match status" value="1"/>
</dbReference>
<dbReference type="AlphaFoldDB" id="A0A5B2TJ82"/>
<evidence type="ECO:0000256" key="1">
    <source>
        <dbReference type="RuleBase" id="RU003860"/>
    </source>
</evidence>
<comment type="caution">
    <text evidence="2">The sequence shown here is derived from an EMBL/GenBank/DDBJ whole genome shotgun (WGS) entry which is preliminary data.</text>
</comment>
<dbReference type="RefSeq" id="WP_149810478.1">
    <property type="nucleotide sequence ID" value="NZ_VUKA01000001.1"/>
</dbReference>
<accession>A0A5B2TJ82</accession>
<dbReference type="PANTHER" id="PTHR46230:SF7">
    <property type="entry name" value="BOLA-LIKE PROTEIN 1"/>
    <property type="match status" value="1"/>
</dbReference>
<dbReference type="OrthoDB" id="9811118at2"/>
<protein>
    <submittedName>
        <fullName evidence="2">BolA family transcriptional regulator</fullName>
    </submittedName>
</protein>
<evidence type="ECO:0000313" key="3">
    <source>
        <dbReference type="Proteomes" id="UP000322110"/>
    </source>
</evidence>